<keyword evidence="2" id="KW-1185">Reference proteome</keyword>
<proteinExistence type="predicted"/>
<dbReference type="AlphaFoldDB" id="A0A401SH93"/>
<organism evidence="1 2">
    <name type="scientific">Chiloscyllium punctatum</name>
    <name type="common">Brownbanded bambooshark</name>
    <name type="synonym">Hemiscyllium punctatum</name>
    <dbReference type="NCBI Taxonomy" id="137246"/>
    <lineage>
        <taxon>Eukaryota</taxon>
        <taxon>Metazoa</taxon>
        <taxon>Chordata</taxon>
        <taxon>Craniata</taxon>
        <taxon>Vertebrata</taxon>
        <taxon>Chondrichthyes</taxon>
        <taxon>Elasmobranchii</taxon>
        <taxon>Galeomorphii</taxon>
        <taxon>Galeoidea</taxon>
        <taxon>Orectolobiformes</taxon>
        <taxon>Hemiscylliidae</taxon>
        <taxon>Chiloscyllium</taxon>
    </lineage>
</organism>
<dbReference type="Proteomes" id="UP000287033">
    <property type="component" value="Unassembled WGS sequence"/>
</dbReference>
<protein>
    <submittedName>
        <fullName evidence="1">Uncharacterized protein</fullName>
    </submittedName>
</protein>
<evidence type="ECO:0000313" key="1">
    <source>
        <dbReference type="EMBL" id="GCC29768.1"/>
    </source>
</evidence>
<accession>A0A401SH93</accession>
<reference evidence="1 2" key="1">
    <citation type="journal article" date="2018" name="Nat. Ecol. Evol.">
        <title>Shark genomes provide insights into elasmobranch evolution and the origin of vertebrates.</title>
        <authorList>
            <person name="Hara Y"/>
            <person name="Yamaguchi K"/>
            <person name="Onimaru K"/>
            <person name="Kadota M"/>
            <person name="Koyanagi M"/>
            <person name="Keeley SD"/>
            <person name="Tatsumi K"/>
            <person name="Tanaka K"/>
            <person name="Motone F"/>
            <person name="Kageyama Y"/>
            <person name="Nozu R"/>
            <person name="Adachi N"/>
            <person name="Nishimura O"/>
            <person name="Nakagawa R"/>
            <person name="Tanegashima C"/>
            <person name="Kiyatake I"/>
            <person name="Matsumoto R"/>
            <person name="Murakumo K"/>
            <person name="Nishida K"/>
            <person name="Terakita A"/>
            <person name="Kuratani S"/>
            <person name="Sato K"/>
            <person name="Hyodo S Kuraku.S."/>
        </authorList>
    </citation>
    <scope>NUCLEOTIDE SEQUENCE [LARGE SCALE GENOMIC DNA]</scope>
</reference>
<gene>
    <name evidence="1" type="ORF">chiPu_0008210</name>
</gene>
<dbReference type="EMBL" id="BEZZ01000266">
    <property type="protein sequence ID" value="GCC29768.1"/>
    <property type="molecule type" value="Genomic_DNA"/>
</dbReference>
<name>A0A401SH93_CHIPU</name>
<sequence>MRSLRNNPVSRHYFIWARAVLALTEAAWKLWGEVDIQNYLGYLPQRGHLAVQREHLTSSNMVHIVRFLPRKDNMQEHHNQNTCL</sequence>
<evidence type="ECO:0000313" key="2">
    <source>
        <dbReference type="Proteomes" id="UP000287033"/>
    </source>
</evidence>
<comment type="caution">
    <text evidence="1">The sequence shown here is derived from an EMBL/GenBank/DDBJ whole genome shotgun (WGS) entry which is preliminary data.</text>
</comment>